<accession>A0A5C8NWB7</accession>
<dbReference type="Proteomes" id="UP000321548">
    <property type="component" value="Unassembled WGS sequence"/>
</dbReference>
<dbReference type="PRINTS" id="PR00111">
    <property type="entry name" value="ABHYDROLASE"/>
</dbReference>
<dbReference type="SUPFAM" id="SSF53474">
    <property type="entry name" value="alpha/beta-Hydrolases"/>
    <property type="match status" value="1"/>
</dbReference>
<reference evidence="2 3" key="1">
    <citation type="submission" date="2019-06" db="EMBL/GenBank/DDBJ databases">
        <title>Quisquiliibacterium sp. nov., isolated from a maize field.</title>
        <authorList>
            <person name="Lin S.-Y."/>
            <person name="Tsai C.-F."/>
            <person name="Young C.-C."/>
        </authorList>
    </citation>
    <scope>NUCLEOTIDE SEQUENCE [LARGE SCALE GENOMIC DNA]</scope>
    <source>
        <strain evidence="2 3">CC-CFT501</strain>
    </source>
</reference>
<evidence type="ECO:0000259" key="1">
    <source>
        <dbReference type="Pfam" id="PF00561"/>
    </source>
</evidence>
<dbReference type="PRINTS" id="PR00412">
    <property type="entry name" value="EPOXHYDRLASE"/>
</dbReference>
<name>A0A5C8NWB7_9BURK</name>
<dbReference type="PANTHER" id="PTHR46438">
    <property type="entry name" value="ALPHA/BETA-HYDROLASES SUPERFAMILY PROTEIN"/>
    <property type="match status" value="1"/>
</dbReference>
<keyword evidence="2" id="KW-0378">Hydrolase</keyword>
<dbReference type="Gene3D" id="3.40.50.1820">
    <property type="entry name" value="alpha/beta hydrolase"/>
    <property type="match status" value="1"/>
</dbReference>
<protein>
    <submittedName>
        <fullName evidence="2">Alpha/beta fold hydrolase</fullName>
    </submittedName>
</protein>
<organism evidence="2 3">
    <name type="scientific">Zeimonas arvi</name>
    <dbReference type="NCBI Taxonomy" id="2498847"/>
    <lineage>
        <taxon>Bacteria</taxon>
        <taxon>Pseudomonadati</taxon>
        <taxon>Pseudomonadota</taxon>
        <taxon>Betaproteobacteria</taxon>
        <taxon>Burkholderiales</taxon>
        <taxon>Burkholderiaceae</taxon>
        <taxon>Zeimonas</taxon>
    </lineage>
</organism>
<dbReference type="EMBL" id="VDUY01000004">
    <property type="protein sequence ID" value="TXL65555.1"/>
    <property type="molecule type" value="Genomic_DNA"/>
</dbReference>
<dbReference type="OrthoDB" id="8562572at2"/>
<sequence length="293" mass="31096">MARSRPMMHANPLPAKILALDDLKAIEAVARRHEVPCGDGAMVWHNWGEGAPVVLLHGGSGSWTHWVRNIAALVAAGHQAWIPDLPGFGDSARPPAGGDADALPDPTEAALQSLLGDTPVDLVGFSFGSMVAAFMAAQRPARVRRLVLCGAPALGVEPAAPLVLKAWGHLAPGPALDAAHRENLARLMLARPESIDELALAIHAANLPRDRMRLRRLSRTDVLLRTLREVRCPVWGIWGSEDVLYRGAADRIAPALAAAPDFRGLALVPGAGHWVQFEDAPAFDRALAAALAG</sequence>
<proteinExistence type="predicted"/>
<dbReference type="InterPro" id="IPR000073">
    <property type="entry name" value="AB_hydrolase_1"/>
</dbReference>
<feature type="domain" description="AB hydrolase-1" evidence="1">
    <location>
        <begin position="52"/>
        <end position="174"/>
    </location>
</feature>
<comment type="caution">
    <text evidence="2">The sequence shown here is derived from an EMBL/GenBank/DDBJ whole genome shotgun (WGS) entry which is preliminary data.</text>
</comment>
<dbReference type="InterPro" id="IPR000639">
    <property type="entry name" value="Epox_hydrolase-like"/>
</dbReference>
<dbReference type="GO" id="GO:0016787">
    <property type="term" value="F:hydrolase activity"/>
    <property type="evidence" value="ECO:0007669"/>
    <property type="project" value="UniProtKB-KW"/>
</dbReference>
<dbReference type="AlphaFoldDB" id="A0A5C8NWB7"/>
<dbReference type="InterPro" id="IPR029058">
    <property type="entry name" value="AB_hydrolase_fold"/>
</dbReference>
<evidence type="ECO:0000313" key="3">
    <source>
        <dbReference type="Proteomes" id="UP000321548"/>
    </source>
</evidence>
<keyword evidence="3" id="KW-1185">Reference proteome</keyword>
<gene>
    <name evidence="2" type="ORF">FHP08_12325</name>
</gene>
<evidence type="ECO:0000313" key="2">
    <source>
        <dbReference type="EMBL" id="TXL65555.1"/>
    </source>
</evidence>
<dbReference type="Pfam" id="PF00561">
    <property type="entry name" value="Abhydrolase_1"/>
    <property type="match status" value="1"/>
</dbReference>